<organism evidence="3 4">
    <name type="scientific">Funiculus sociatus GB2-A5</name>
    <dbReference type="NCBI Taxonomy" id="2933946"/>
    <lineage>
        <taxon>Bacteria</taxon>
        <taxon>Bacillati</taxon>
        <taxon>Cyanobacteriota</taxon>
        <taxon>Cyanophyceae</taxon>
        <taxon>Coleofasciculales</taxon>
        <taxon>Coleofasciculaceae</taxon>
        <taxon>Funiculus</taxon>
    </lineage>
</organism>
<evidence type="ECO:0000256" key="1">
    <source>
        <dbReference type="SAM" id="MobiDB-lite"/>
    </source>
</evidence>
<evidence type="ECO:0000313" key="4">
    <source>
        <dbReference type="Proteomes" id="UP001442494"/>
    </source>
</evidence>
<evidence type="ECO:0000256" key="2">
    <source>
        <dbReference type="SAM" id="SignalP"/>
    </source>
</evidence>
<accession>A0ABV0JIP9</accession>
<dbReference type="RefSeq" id="WP_190420464.1">
    <property type="nucleotide sequence ID" value="NZ_JAMPKK010000003.1"/>
</dbReference>
<protein>
    <submittedName>
        <fullName evidence="3">Uncharacterized protein</fullName>
    </submittedName>
</protein>
<name>A0ABV0JIP9_9CYAN</name>
<feature type="compositionally biased region" description="Pro residues" evidence="1">
    <location>
        <begin position="165"/>
        <end position="188"/>
    </location>
</feature>
<evidence type="ECO:0000313" key="3">
    <source>
        <dbReference type="EMBL" id="MEP0863321.1"/>
    </source>
</evidence>
<proteinExistence type="predicted"/>
<comment type="caution">
    <text evidence="3">The sequence shown here is derived from an EMBL/GenBank/DDBJ whole genome shotgun (WGS) entry which is preliminary data.</text>
</comment>
<gene>
    <name evidence="3" type="ORF">NDI37_02425</name>
</gene>
<feature type="chain" id="PRO_5045531678" evidence="2">
    <location>
        <begin position="30"/>
        <end position="208"/>
    </location>
</feature>
<feature type="signal peptide" evidence="2">
    <location>
        <begin position="1"/>
        <end position="29"/>
    </location>
</feature>
<reference evidence="3 4" key="1">
    <citation type="submission" date="2022-04" db="EMBL/GenBank/DDBJ databases">
        <title>Positive selection, recombination, and allopatry shape intraspecific diversity of widespread and dominant cyanobacteria.</title>
        <authorList>
            <person name="Wei J."/>
            <person name="Shu W."/>
            <person name="Hu C."/>
        </authorList>
    </citation>
    <scope>NUCLEOTIDE SEQUENCE [LARGE SCALE GENOMIC DNA]</scope>
    <source>
        <strain evidence="3 4">GB2-A5</strain>
    </source>
</reference>
<feature type="region of interest" description="Disordered" evidence="1">
    <location>
        <begin position="162"/>
        <end position="208"/>
    </location>
</feature>
<sequence length="208" mass="22202">MQNKSSDKFTAIALTAGFFAIIIPSNPAAATHLSPFQYCAADLRNVGISVEQAASACSDALDPQQLSACVYYINQETQLAAQDVLPACTRVRRPIELGRCVININNDTRNAAALDVLDNCRRSLLPVRFAECVVGLTRQLEITASTAMNRCISAEDYPSSLSPTFAPPPAPNPTPQFTPPVAPPPGLTPLPNLDANPVIPARPRPVNP</sequence>
<keyword evidence="4" id="KW-1185">Reference proteome</keyword>
<dbReference type="EMBL" id="JAMPKK010000003">
    <property type="protein sequence ID" value="MEP0863321.1"/>
    <property type="molecule type" value="Genomic_DNA"/>
</dbReference>
<keyword evidence="2" id="KW-0732">Signal</keyword>
<dbReference type="Proteomes" id="UP001442494">
    <property type="component" value="Unassembled WGS sequence"/>
</dbReference>